<evidence type="ECO:0000313" key="5">
    <source>
        <dbReference type="Proteomes" id="UP000094707"/>
    </source>
</evidence>
<dbReference type="Pfam" id="PF00717">
    <property type="entry name" value="Peptidase_S24"/>
    <property type="match status" value="1"/>
</dbReference>
<name>A0A1D3L1E6_9EURY</name>
<dbReference type="KEGG" id="mcub:MCBB_0821"/>
<dbReference type="PROSITE" id="PS00501">
    <property type="entry name" value="SPASE_I_1"/>
    <property type="match status" value="1"/>
</dbReference>
<dbReference type="GO" id="GO:0006508">
    <property type="term" value="P:proteolysis"/>
    <property type="evidence" value="ECO:0007669"/>
    <property type="project" value="UniProtKB-KW"/>
</dbReference>
<dbReference type="PATRIC" id="fig|129848.4.peg.823"/>
<keyword evidence="1" id="KW-0645">Protease</keyword>
<evidence type="ECO:0000313" key="4">
    <source>
        <dbReference type="EMBL" id="SCG85386.1"/>
    </source>
</evidence>
<reference evidence="4 5" key="1">
    <citation type="submission" date="2016-08" db="EMBL/GenBank/DDBJ databases">
        <authorList>
            <person name="Seilhamer J.J."/>
        </authorList>
    </citation>
    <scope>NUCLEOTIDE SEQUENCE [LARGE SCALE GENOMIC DNA]</scope>
    <source>
        <strain evidence="4">Buetzberg</strain>
    </source>
</reference>
<dbReference type="GeneID" id="30411672"/>
<dbReference type="SUPFAM" id="SSF51306">
    <property type="entry name" value="LexA/Signal peptidase"/>
    <property type="match status" value="1"/>
</dbReference>
<dbReference type="RefSeq" id="WP_231916401.1">
    <property type="nucleotide sequence ID" value="NZ_LT607756.1"/>
</dbReference>
<evidence type="ECO:0000259" key="3">
    <source>
        <dbReference type="Pfam" id="PF00717"/>
    </source>
</evidence>
<evidence type="ECO:0000256" key="2">
    <source>
        <dbReference type="ARBA" id="ARBA00022801"/>
    </source>
</evidence>
<protein>
    <submittedName>
        <fullName evidence="4">Peptidase S24/S26A/S26B, conserved region</fullName>
    </submittedName>
</protein>
<dbReference type="STRING" id="118062.MCBB_0821"/>
<evidence type="ECO:0000256" key="1">
    <source>
        <dbReference type="ARBA" id="ARBA00022670"/>
    </source>
</evidence>
<sequence>MRTKVIAIIGIIVVVLAALVVAFHPTENTDKLTISNVTPNQTAEAAQHHVNVVVKTDGTDVSLHATAADNSAVPAKMIARMNSTADADIQSETSTVNSVKADIKAIAAKYNYTANVTIVSQFGTDQLPFPATVDGTSMIPTLEDGQDIIAVKTKSIKVGDIVIAEHPSYGLIVKRVAKISGSKVYLKSDNREVDTYQTQQDMGNGTYEVVTVTKSPLDTWLSRSSVIGVVKVY</sequence>
<dbReference type="EMBL" id="LT607756">
    <property type="protein sequence ID" value="SCG85386.1"/>
    <property type="molecule type" value="Genomic_DNA"/>
</dbReference>
<feature type="domain" description="Peptidase S24/S26A/S26B/S26C" evidence="3">
    <location>
        <begin position="124"/>
        <end position="200"/>
    </location>
</feature>
<dbReference type="InterPro" id="IPR036286">
    <property type="entry name" value="LexA/Signal_pep-like_sf"/>
</dbReference>
<dbReference type="Proteomes" id="UP000094707">
    <property type="component" value="Chromosome I"/>
</dbReference>
<gene>
    <name evidence="4" type="ORF">MCBB_0821</name>
</gene>
<organism evidence="4 5">
    <name type="scientific">Methanobacterium congolense</name>
    <dbReference type="NCBI Taxonomy" id="118062"/>
    <lineage>
        <taxon>Archaea</taxon>
        <taxon>Methanobacteriati</taxon>
        <taxon>Methanobacteriota</taxon>
        <taxon>Methanomada group</taxon>
        <taxon>Methanobacteria</taxon>
        <taxon>Methanobacteriales</taxon>
        <taxon>Methanobacteriaceae</taxon>
        <taxon>Methanobacterium</taxon>
    </lineage>
</organism>
<dbReference type="InterPro" id="IPR015927">
    <property type="entry name" value="Peptidase_S24_S26A/B/C"/>
</dbReference>
<dbReference type="GO" id="GO:0004252">
    <property type="term" value="F:serine-type endopeptidase activity"/>
    <property type="evidence" value="ECO:0007669"/>
    <property type="project" value="InterPro"/>
</dbReference>
<dbReference type="AlphaFoldDB" id="A0A1D3L1E6"/>
<dbReference type="GO" id="GO:0016020">
    <property type="term" value="C:membrane"/>
    <property type="evidence" value="ECO:0007669"/>
    <property type="project" value="InterPro"/>
</dbReference>
<keyword evidence="5" id="KW-1185">Reference proteome</keyword>
<accession>A0A1D3L1E6</accession>
<dbReference type="Gene3D" id="2.10.109.10">
    <property type="entry name" value="Umud Fragment, subunit A"/>
    <property type="match status" value="1"/>
</dbReference>
<dbReference type="CDD" id="cd06462">
    <property type="entry name" value="Peptidase_S24_S26"/>
    <property type="match status" value="1"/>
</dbReference>
<dbReference type="InterPro" id="IPR019756">
    <property type="entry name" value="Pept_S26A_signal_pept_1_Ser-AS"/>
</dbReference>
<proteinExistence type="predicted"/>
<keyword evidence="2" id="KW-0378">Hydrolase</keyword>